<dbReference type="PROSITE" id="PS51186">
    <property type="entry name" value="GNAT"/>
    <property type="match status" value="1"/>
</dbReference>
<gene>
    <name evidence="2" type="ORF">QWY31_11370</name>
</gene>
<evidence type="ECO:0000259" key="1">
    <source>
        <dbReference type="PROSITE" id="PS51186"/>
    </source>
</evidence>
<keyword evidence="3" id="KW-1185">Reference proteome</keyword>
<dbReference type="Proteomes" id="UP001168552">
    <property type="component" value="Unassembled WGS sequence"/>
</dbReference>
<dbReference type="InterPro" id="IPR016181">
    <property type="entry name" value="Acyl_CoA_acyltransferase"/>
</dbReference>
<dbReference type="EC" id="2.3.1.-" evidence="2"/>
<evidence type="ECO:0000313" key="3">
    <source>
        <dbReference type="Proteomes" id="UP001168552"/>
    </source>
</evidence>
<dbReference type="Gene3D" id="3.40.630.30">
    <property type="match status" value="1"/>
</dbReference>
<dbReference type="RefSeq" id="WP_320004640.1">
    <property type="nucleotide sequence ID" value="NZ_JAUHJS010000005.1"/>
</dbReference>
<keyword evidence="2" id="KW-0012">Acyltransferase</keyword>
<name>A0ABT8F7C2_9BACT</name>
<dbReference type="CDD" id="cd04301">
    <property type="entry name" value="NAT_SF"/>
    <property type="match status" value="1"/>
</dbReference>
<comment type="caution">
    <text evidence="2">The sequence shown here is derived from an EMBL/GenBank/DDBJ whole genome shotgun (WGS) entry which is preliminary data.</text>
</comment>
<dbReference type="EMBL" id="JAUHJS010000005">
    <property type="protein sequence ID" value="MDN4166106.1"/>
    <property type="molecule type" value="Genomic_DNA"/>
</dbReference>
<dbReference type="SUPFAM" id="SSF55729">
    <property type="entry name" value="Acyl-CoA N-acyltransferases (Nat)"/>
    <property type="match status" value="1"/>
</dbReference>
<dbReference type="GO" id="GO:0016746">
    <property type="term" value="F:acyltransferase activity"/>
    <property type="evidence" value="ECO:0007669"/>
    <property type="project" value="UniProtKB-KW"/>
</dbReference>
<feature type="domain" description="N-acetyltransferase" evidence="1">
    <location>
        <begin position="9"/>
        <end position="166"/>
    </location>
</feature>
<evidence type="ECO:0000313" key="2">
    <source>
        <dbReference type="EMBL" id="MDN4166106.1"/>
    </source>
</evidence>
<reference evidence="2" key="1">
    <citation type="submission" date="2023-06" db="EMBL/GenBank/DDBJ databases">
        <title>Cytophagales bacterium Strain LB-30, isolated from soil.</title>
        <authorList>
            <person name="Liu B."/>
        </authorList>
    </citation>
    <scope>NUCLEOTIDE SEQUENCE</scope>
    <source>
        <strain evidence="2">LB-30</strain>
    </source>
</reference>
<accession>A0ABT8F7C2</accession>
<protein>
    <submittedName>
        <fullName evidence="2">GNAT family N-acetyltransferase</fullName>
        <ecNumber evidence="2">2.3.1.-</ecNumber>
    </submittedName>
</protein>
<dbReference type="Pfam" id="PF00583">
    <property type="entry name" value="Acetyltransf_1"/>
    <property type="match status" value="1"/>
</dbReference>
<sequence>MNEVPLEFILLTPLNWEQWKAHVLEDEVQYPESLQTSEEEYAHMLKALPNASFVLLYQNQYAGNCIIKCLGAEDWVDLHMEDLSLPEGVYYLHNYSVSGVFQGKGLGQKMFAHLLQHLRSLGVKELWGHFRPNASLNNALKVGAIRVREEPNWYETGETFTLCKIPLVF</sequence>
<dbReference type="InterPro" id="IPR000182">
    <property type="entry name" value="GNAT_dom"/>
</dbReference>
<proteinExistence type="predicted"/>
<keyword evidence="2" id="KW-0808">Transferase</keyword>
<organism evidence="2 3">
    <name type="scientific">Shiella aurantiaca</name>
    <dbReference type="NCBI Taxonomy" id="3058365"/>
    <lineage>
        <taxon>Bacteria</taxon>
        <taxon>Pseudomonadati</taxon>
        <taxon>Bacteroidota</taxon>
        <taxon>Cytophagia</taxon>
        <taxon>Cytophagales</taxon>
        <taxon>Shiellaceae</taxon>
        <taxon>Shiella</taxon>
    </lineage>
</organism>